<dbReference type="WormBase" id="SRAE_2000415200">
    <property type="protein sequence ID" value="SRP10167"/>
    <property type="gene ID" value="WBGene00264380"/>
</dbReference>
<dbReference type="GeneID" id="36381873"/>
<evidence type="ECO:0000259" key="8">
    <source>
        <dbReference type="SMART" id="SM00479"/>
    </source>
</evidence>
<evidence type="ECO:0000256" key="2">
    <source>
        <dbReference type="ARBA" id="ARBA00010489"/>
    </source>
</evidence>
<dbReference type="EMBL" id="LN609529">
    <property type="protein sequence ID" value="CEF69503.1"/>
    <property type="molecule type" value="Genomic_DNA"/>
</dbReference>
<proteinExistence type="inferred from homology"/>
<dbReference type="AlphaFoldDB" id="A0A090LMV8"/>
<dbReference type="CDD" id="cd06144">
    <property type="entry name" value="REX4_like"/>
    <property type="match status" value="1"/>
</dbReference>
<dbReference type="InterPro" id="IPR036397">
    <property type="entry name" value="RNaseH_sf"/>
</dbReference>
<keyword evidence="6 9" id="KW-0269">Exonuclease</keyword>
<organism evidence="9">
    <name type="scientific">Strongyloides ratti</name>
    <name type="common">Parasitic roundworm</name>
    <dbReference type="NCBI Taxonomy" id="34506"/>
    <lineage>
        <taxon>Eukaryota</taxon>
        <taxon>Metazoa</taxon>
        <taxon>Ecdysozoa</taxon>
        <taxon>Nematoda</taxon>
        <taxon>Chromadorea</taxon>
        <taxon>Rhabditida</taxon>
        <taxon>Tylenchina</taxon>
        <taxon>Panagrolaimomorpha</taxon>
        <taxon>Strongyloidoidea</taxon>
        <taxon>Strongyloididae</taxon>
        <taxon>Strongyloides</taxon>
    </lineage>
</organism>
<dbReference type="Pfam" id="PF00929">
    <property type="entry name" value="RNase_T"/>
    <property type="match status" value="1"/>
</dbReference>
<dbReference type="CTD" id="36381873"/>
<sequence length="238" mass="27436">MSGDKNFNGNSIEILDSKIENNKDCQELKDLHSIEYLYQCDFTEIGGVVNIENVTNIVALDCEFVGVGIKGKNNALARVSIVSDKREIIYDKYVKVLEPVVDYRTYVSGITPKHLEKGENYFTVRNEVKCILDGRIIVGHDLRSDLKALKMPHFPNSYIRDTARFPGFDKYKSDRERSISLKNLMKRVFQIDIQRGSHDSVEDAKSAMRLYNTYKNDFECRYSASKYSKNLQISLKDY</sequence>
<evidence type="ECO:0000256" key="5">
    <source>
        <dbReference type="ARBA" id="ARBA00022801"/>
    </source>
</evidence>
<evidence type="ECO:0000256" key="4">
    <source>
        <dbReference type="ARBA" id="ARBA00022722"/>
    </source>
</evidence>
<accession>A0A090LMV8</accession>
<protein>
    <recommendedName>
        <fullName evidence="3">RNA exonuclease 4</fullName>
    </recommendedName>
</protein>
<dbReference type="InterPro" id="IPR012337">
    <property type="entry name" value="RNaseH-like_sf"/>
</dbReference>
<dbReference type="SUPFAM" id="SSF53098">
    <property type="entry name" value="Ribonuclease H-like"/>
    <property type="match status" value="1"/>
</dbReference>
<keyword evidence="4" id="KW-0540">Nuclease</keyword>
<dbReference type="GO" id="GO:0006364">
    <property type="term" value="P:rRNA processing"/>
    <property type="evidence" value="ECO:0007669"/>
    <property type="project" value="InterPro"/>
</dbReference>
<keyword evidence="5" id="KW-0378">Hydrolase</keyword>
<evidence type="ECO:0000256" key="6">
    <source>
        <dbReference type="ARBA" id="ARBA00022839"/>
    </source>
</evidence>
<dbReference type="Proteomes" id="UP000035682">
    <property type="component" value="Unplaced"/>
</dbReference>
<evidence type="ECO:0000256" key="7">
    <source>
        <dbReference type="ARBA" id="ARBA00023242"/>
    </source>
</evidence>
<evidence type="ECO:0000256" key="3">
    <source>
        <dbReference type="ARBA" id="ARBA00016937"/>
    </source>
</evidence>
<evidence type="ECO:0000313" key="11">
    <source>
        <dbReference type="WBParaSite" id="SRAE_2000415200.1"/>
    </source>
</evidence>
<dbReference type="RefSeq" id="XP_024508703.1">
    <property type="nucleotide sequence ID" value="XM_024642987.1"/>
</dbReference>
<dbReference type="FunFam" id="3.30.420.10:FF:000007">
    <property type="entry name" value="Interferon-stimulated exonuclease gene 20"/>
    <property type="match status" value="1"/>
</dbReference>
<dbReference type="GO" id="GO:0008408">
    <property type="term" value="F:3'-5' exonuclease activity"/>
    <property type="evidence" value="ECO:0007669"/>
    <property type="project" value="InterPro"/>
</dbReference>
<gene>
    <name evidence="9 11 12" type="ORF">SRAE_2000415200</name>
</gene>
<comment type="subcellular location">
    <subcellularLocation>
        <location evidence="1">Nucleus</location>
    </subcellularLocation>
</comment>
<evidence type="ECO:0000256" key="1">
    <source>
        <dbReference type="ARBA" id="ARBA00004123"/>
    </source>
</evidence>
<dbReference type="Gene3D" id="3.30.420.10">
    <property type="entry name" value="Ribonuclease H-like superfamily/Ribonuclease H"/>
    <property type="match status" value="1"/>
</dbReference>
<dbReference type="STRING" id="34506.A0A090LMV8"/>
<dbReference type="InterPro" id="IPR047021">
    <property type="entry name" value="REXO1/3/4-like"/>
</dbReference>
<dbReference type="PANTHER" id="PTHR12801:SF158">
    <property type="entry name" value="RNA EXONUCLEASE 4"/>
    <property type="match status" value="1"/>
</dbReference>
<dbReference type="WBParaSite" id="SRAE_2000415200.1">
    <property type="protein sequence ID" value="SRAE_2000415200.1"/>
    <property type="gene ID" value="WBGene00264380"/>
</dbReference>
<dbReference type="InterPro" id="IPR037431">
    <property type="entry name" value="REX4_DEDDh_dom"/>
</dbReference>
<dbReference type="SMART" id="SM00479">
    <property type="entry name" value="EXOIII"/>
    <property type="match status" value="1"/>
</dbReference>
<evidence type="ECO:0000313" key="10">
    <source>
        <dbReference type="Proteomes" id="UP000035682"/>
    </source>
</evidence>
<dbReference type="eggNOG" id="KOG2249">
    <property type="taxonomic scope" value="Eukaryota"/>
</dbReference>
<dbReference type="GO" id="GO:0003676">
    <property type="term" value="F:nucleic acid binding"/>
    <property type="evidence" value="ECO:0007669"/>
    <property type="project" value="InterPro"/>
</dbReference>
<evidence type="ECO:0000313" key="12">
    <source>
        <dbReference type="WormBase" id="SRAE_2000415200"/>
    </source>
</evidence>
<feature type="domain" description="Exonuclease" evidence="8">
    <location>
        <begin position="56"/>
        <end position="220"/>
    </location>
</feature>
<dbReference type="PANTHER" id="PTHR12801">
    <property type="entry name" value="RNA EXONUCLEASE REXO1 / RECO3 FAMILY MEMBER-RELATED"/>
    <property type="match status" value="1"/>
</dbReference>
<dbReference type="GO" id="GO:0005634">
    <property type="term" value="C:nucleus"/>
    <property type="evidence" value="ECO:0007669"/>
    <property type="project" value="UniProtKB-SubCell"/>
</dbReference>
<reference evidence="11" key="2">
    <citation type="submission" date="2020-12" db="UniProtKB">
        <authorList>
            <consortium name="WormBaseParasite"/>
        </authorList>
    </citation>
    <scope>IDENTIFICATION</scope>
</reference>
<dbReference type="OMA" id="NWPCALP"/>
<dbReference type="InterPro" id="IPR013520">
    <property type="entry name" value="Ribonucl_H"/>
</dbReference>
<keyword evidence="10" id="KW-1185">Reference proteome</keyword>
<name>A0A090LMV8_STRRB</name>
<evidence type="ECO:0000313" key="9">
    <source>
        <dbReference type="EMBL" id="CEF69503.1"/>
    </source>
</evidence>
<comment type="similarity">
    <text evidence="2">Belongs to the REXO4 family.</text>
</comment>
<keyword evidence="7" id="KW-0539">Nucleus</keyword>
<reference evidence="9 10" key="1">
    <citation type="submission" date="2014-09" db="EMBL/GenBank/DDBJ databases">
        <authorList>
            <person name="Martin A.A."/>
        </authorList>
    </citation>
    <scope>NUCLEOTIDE SEQUENCE</scope>
    <source>
        <strain evidence="10">ED321</strain>
        <strain evidence="9">ED321 Heterogonic</strain>
    </source>
</reference>
<dbReference type="OrthoDB" id="8191639at2759"/>